<dbReference type="Gramene" id="KCW68936">
    <property type="protein sequence ID" value="KCW68936"/>
    <property type="gene ID" value="EUGRSUZ_F02501"/>
</dbReference>
<dbReference type="InParanoid" id="A0A059BSP4"/>
<dbReference type="AlphaFoldDB" id="A0A059BSP4"/>
<evidence type="ECO:0000313" key="2">
    <source>
        <dbReference type="EMBL" id="KCW68936.1"/>
    </source>
</evidence>
<protein>
    <submittedName>
        <fullName evidence="2">Uncharacterized protein</fullName>
    </submittedName>
</protein>
<keyword evidence="1" id="KW-0732">Signal</keyword>
<feature type="chain" id="PRO_5001568586" evidence="1">
    <location>
        <begin position="25"/>
        <end position="121"/>
    </location>
</feature>
<organism evidence="2">
    <name type="scientific">Eucalyptus grandis</name>
    <name type="common">Flooded gum</name>
    <dbReference type="NCBI Taxonomy" id="71139"/>
    <lineage>
        <taxon>Eukaryota</taxon>
        <taxon>Viridiplantae</taxon>
        <taxon>Streptophyta</taxon>
        <taxon>Embryophyta</taxon>
        <taxon>Tracheophyta</taxon>
        <taxon>Spermatophyta</taxon>
        <taxon>Magnoliopsida</taxon>
        <taxon>eudicotyledons</taxon>
        <taxon>Gunneridae</taxon>
        <taxon>Pentapetalae</taxon>
        <taxon>rosids</taxon>
        <taxon>malvids</taxon>
        <taxon>Myrtales</taxon>
        <taxon>Myrtaceae</taxon>
        <taxon>Myrtoideae</taxon>
        <taxon>Eucalypteae</taxon>
        <taxon>Eucalyptus</taxon>
    </lineage>
</organism>
<accession>A0A059BSP4</accession>
<evidence type="ECO:0000256" key="1">
    <source>
        <dbReference type="SAM" id="SignalP"/>
    </source>
</evidence>
<sequence>MGPNFALHLSPSFLLSSLTRTALGRPRPNDYHLPSPTNVDLHREAAPPPIAEVRICSSFLLILQPRLWIYLQFFWVAAICVSPFSINPVMPFSSHVSGELKGGAVKITSKMKEVCDNTKCL</sequence>
<proteinExistence type="predicted"/>
<feature type="signal peptide" evidence="1">
    <location>
        <begin position="1"/>
        <end position="24"/>
    </location>
</feature>
<dbReference type="EMBL" id="KK198758">
    <property type="protein sequence ID" value="KCW68936.1"/>
    <property type="molecule type" value="Genomic_DNA"/>
</dbReference>
<name>A0A059BSP4_EUCGR</name>
<gene>
    <name evidence="2" type="ORF">EUGRSUZ_F02501</name>
</gene>
<reference evidence="2" key="1">
    <citation type="submission" date="2013-07" db="EMBL/GenBank/DDBJ databases">
        <title>The genome of Eucalyptus grandis.</title>
        <authorList>
            <person name="Schmutz J."/>
            <person name="Hayes R."/>
            <person name="Myburg A."/>
            <person name="Tuskan G."/>
            <person name="Grattapaglia D."/>
            <person name="Rokhsar D.S."/>
        </authorList>
    </citation>
    <scope>NUCLEOTIDE SEQUENCE</scope>
    <source>
        <tissue evidence="2">Leaf extractions</tissue>
    </source>
</reference>